<keyword evidence="2" id="KW-1185">Reference proteome</keyword>
<dbReference type="EMBL" id="BGPR01092120">
    <property type="protein sequence ID" value="GBM25989.1"/>
    <property type="molecule type" value="Genomic_DNA"/>
</dbReference>
<name>A0A4Y2ECI5_ARAVE</name>
<organism evidence="1 2">
    <name type="scientific">Araneus ventricosus</name>
    <name type="common">Orbweaver spider</name>
    <name type="synonym">Epeira ventricosa</name>
    <dbReference type="NCBI Taxonomy" id="182803"/>
    <lineage>
        <taxon>Eukaryota</taxon>
        <taxon>Metazoa</taxon>
        <taxon>Ecdysozoa</taxon>
        <taxon>Arthropoda</taxon>
        <taxon>Chelicerata</taxon>
        <taxon>Arachnida</taxon>
        <taxon>Araneae</taxon>
        <taxon>Araneomorphae</taxon>
        <taxon>Entelegynae</taxon>
        <taxon>Araneoidea</taxon>
        <taxon>Araneidae</taxon>
        <taxon>Araneus</taxon>
    </lineage>
</organism>
<accession>A0A4Y2ECI5</accession>
<sequence>MATYSNQGKGGLPIYVWSCEWDLKLKKGETRSFVTGCMIQGVAGVWTPQVVEVILQGVGDRPDMDRERFPG</sequence>
<proteinExistence type="predicted"/>
<feature type="non-terminal residue" evidence="1">
    <location>
        <position position="71"/>
    </location>
</feature>
<comment type="caution">
    <text evidence="1">The sequence shown here is derived from an EMBL/GenBank/DDBJ whole genome shotgun (WGS) entry which is preliminary data.</text>
</comment>
<reference evidence="1 2" key="1">
    <citation type="journal article" date="2019" name="Sci. Rep.">
        <title>Orb-weaving spider Araneus ventricosus genome elucidates the spidroin gene catalogue.</title>
        <authorList>
            <person name="Kono N."/>
            <person name="Nakamura H."/>
            <person name="Ohtoshi R."/>
            <person name="Moran D.A.P."/>
            <person name="Shinohara A."/>
            <person name="Yoshida Y."/>
            <person name="Fujiwara M."/>
            <person name="Mori M."/>
            <person name="Tomita M."/>
            <person name="Arakawa K."/>
        </authorList>
    </citation>
    <scope>NUCLEOTIDE SEQUENCE [LARGE SCALE GENOMIC DNA]</scope>
</reference>
<protein>
    <submittedName>
        <fullName evidence="1">Uncharacterized protein</fullName>
    </submittedName>
</protein>
<dbReference type="Proteomes" id="UP000499080">
    <property type="component" value="Unassembled WGS sequence"/>
</dbReference>
<evidence type="ECO:0000313" key="2">
    <source>
        <dbReference type="Proteomes" id="UP000499080"/>
    </source>
</evidence>
<gene>
    <name evidence="1" type="ORF">AVEN_14482_1</name>
</gene>
<evidence type="ECO:0000313" key="1">
    <source>
        <dbReference type="EMBL" id="GBM25989.1"/>
    </source>
</evidence>
<dbReference type="AlphaFoldDB" id="A0A4Y2ECI5"/>